<feature type="transmembrane region" description="Helical" evidence="1">
    <location>
        <begin position="73"/>
        <end position="97"/>
    </location>
</feature>
<gene>
    <name evidence="2" type="ORF">PSYICH_LOCUS10218</name>
</gene>
<keyword evidence="1" id="KW-1133">Transmembrane helix</keyword>
<reference evidence="2" key="1">
    <citation type="submission" date="2022-01" db="EMBL/GenBank/DDBJ databases">
        <authorList>
            <person name="King R."/>
        </authorList>
    </citation>
    <scope>NUCLEOTIDE SEQUENCE</scope>
</reference>
<feature type="transmembrane region" description="Helical" evidence="1">
    <location>
        <begin position="109"/>
        <end position="126"/>
    </location>
</feature>
<accession>A0A9P0GI76</accession>
<sequence>MDTVTYIVFIKRVFKQLNRELDQKLLETVPQTRNIFSTSLCTSSLVNKLKSLRRLYMAIFDSFQRTKSFTSSAVGTTVMGNFLIAIWILGITCLAIIGSRTIDVMDYVIFFRLFLRVAFICVYALVCDRIQKLIQKQQTVIFKFPSKKLTFDEKIELESFMKILGWKEPMKTVNDSYKLGISSMAGLGLDILVNSMVVTQLYIFLDLQLKTT</sequence>
<protein>
    <submittedName>
        <fullName evidence="2">Uncharacterized protein</fullName>
    </submittedName>
</protein>
<organism evidence="2 3">
    <name type="scientific">Psylliodes chrysocephalus</name>
    <dbReference type="NCBI Taxonomy" id="3402493"/>
    <lineage>
        <taxon>Eukaryota</taxon>
        <taxon>Metazoa</taxon>
        <taxon>Ecdysozoa</taxon>
        <taxon>Arthropoda</taxon>
        <taxon>Hexapoda</taxon>
        <taxon>Insecta</taxon>
        <taxon>Pterygota</taxon>
        <taxon>Neoptera</taxon>
        <taxon>Endopterygota</taxon>
        <taxon>Coleoptera</taxon>
        <taxon>Polyphaga</taxon>
        <taxon>Cucujiformia</taxon>
        <taxon>Chrysomeloidea</taxon>
        <taxon>Chrysomelidae</taxon>
        <taxon>Galerucinae</taxon>
        <taxon>Alticini</taxon>
        <taxon>Psylliodes</taxon>
    </lineage>
</organism>
<evidence type="ECO:0000313" key="2">
    <source>
        <dbReference type="EMBL" id="CAH1110197.1"/>
    </source>
</evidence>
<keyword evidence="1" id="KW-0812">Transmembrane</keyword>
<dbReference type="Proteomes" id="UP001153636">
    <property type="component" value="Chromosome 4"/>
</dbReference>
<feature type="transmembrane region" description="Helical" evidence="1">
    <location>
        <begin position="179"/>
        <end position="205"/>
    </location>
</feature>
<proteinExistence type="predicted"/>
<name>A0A9P0GI76_9CUCU</name>
<keyword evidence="1" id="KW-0472">Membrane</keyword>
<dbReference type="AlphaFoldDB" id="A0A9P0GI76"/>
<keyword evidence="3" id="KW-1185">Reference proteome</keyword>
<evidence type="ECO:0000313" key="3">
    <source>
        <dbReference type="Proteomes" id="UP001153636"/>
    </source>
</evidence>
<evidence type="ECO:0000256" key="1">
    <source>
        <dbReference type="SAM" id="Phobius"/>
    </source>
</evidence>
<dbReference type="EMBL" id="OV651816">
    <property type="protein sequence ID" value="CAH1110197.1"/>
    <property type="molecule type" value="Genomic_DNA"/>
</dbReference>
<dbReference type="OrthoDB" id="6776092at2759"/>